<evidence type="ECO:0000313" key="8">
    <source>
        <dbReference type="Proteomes" id="UP000248259"/>
    </source>
</evidence>
<comment type="subcellular location">
    <subcellularLocation>
        <location evidence="1">Membrane</location>
    </subcellularLocation>
</comment>
<dbReference type="SMART" id="SM00304">
    <property type="entry name" value="HAMP"/>
    <property type="match status" value="2"/>
</dbReference>
<keyword evidence="8" id="KW-1185">Reference proteome</keyword>
<proteinExistence type="inferred from homology"/>
<evidence type="ECO:0000259" key="5">
    <source>
        <dbReference type="PROSITE" id="PS50111"/>
    </source>
</evidence>
<dbReference type="InterPro" id="IPR024478">
    <property type="entry name" value="HlyB_4HB_MCP"/>
</dbReference>
<dbReference type="PROSITE" id="PS50885">
    <property type="entry name" value="HAMP"/>
    <property type="match status" value="1"/>
</dbReference>
<dbReference type="Pfam" id="PF00015">
    <property type="entry name" value="MCPsignal"/>
    <property type="match status" value="1"/>
</dbReference>
<feature type="domain" description="HAMP" evidence="6">
    <location>
        <begin position="204"/>
        <end position="257"/>
    </location>
</feature>
<dbReference type="Proteomes" id="UP000248259">
    <property type="component" value="Unassembled WGS sequence"/>
</dbReference>
<reference evidence="7 8" key="1">
    <citation type="submission" date="2018-06" db="EMBL/GenBank/DDBJ databases">
        <title>Azoarcus communis strain SWub3 genome.</title>
        <authorList>
            <person name="Zorraquino Salvo V."/>
            <person name="Toubiana D."/>
            <person name="Blumwald E."/>
        </authorList>
    </citation>
    <scope>NUCLEOTIDE SEQUENCE [LARGE SCALE GENOMIC DNA]</scope>
    <source>
        <strain evidence="7 8">SWub3</strain>
    </source>
</reference>
<dbReference type="PANTHER" id="PTHR32089">
    <property type="entry name" value="METHYL-ACCEPTING CHEMOTAXIS PROTEIN MCPB"/>
    <property type="match status" value="1"/>
</dbReference>
<dbReference type="Pfam" id="PF00672">
    <property type="entry name" value="HAMP"/>
    <property type="match status" value="1"/>
</dbReference>
<dbReference type="FunFam" id="1.10.287.950:FF:000001">
    <property type="entry name" value="Methyl-accepting chemotaxis sensory transducer"/>
    <property type="match status" value="1"/>
</dbReference>
<evidence type="ECO:0000256" key="3">
    <source>
        <dbReference type="ARBA" id="ARBA00029447"/>
    </source>
</evidence>
<dbReference type="InterPro" id="IPR004089">
    <property type="entry name" value="MCPsignal_dom"/>
</dbReference>
<dbReference type="GO" id="GO:0016020">
    <property type="term" value="C:membrane"/>
    <property type="evidence" value="ECO:0007669"/>
    <property type="project" value="UniProtKB-SubCell"/>
</dbReference>
<dbReference type="EMBL" id="QKOE01000004">
    <property type="protein sequence ID" value="PZA17272.1"/>
    <property type="molecule type" value="Genomic_DNA"/>
</dbReference>
<dbReference type="PROSITE" id="PS50111">
    <property type="entry name" value="CHEMOTAXIS_TRANSDUC_2"/>
    <property type="match status" value="1"/>
</dbReference>
<dbReference type="Gene3D" id="1.10.287.950">
    <property type="entry name" value="Methyl-accepting chemotaxis protein"/>
    <property type="match status" value="1"/>
</dbReference>
<keyword evidence="2 4" id="KW-0807">Transducer</keyword>
<evidence type="ECO:0000256" key="1">
    <source>
        <dbReference type="ARBA" id="ARBA00004370"/>
    </source>
</evidence>
<evidence type="ECO:0000256" key="4">
    <source>
        <dbReference type="PROSITE-ProRule" id="PRU00284"/>
    </source>
</evidence>
<dbReference type="GO" id="GO:0007165">
    <property type="term" value="P:signal transduction"/>
    <property type="evidence" value="ECO:0007669"/>
    <property type="project" value="UniProtKB-KW"/>
</dbReference>
<gene>
    <name evidence="7" type="ORF">DNK49_08600</name>
</gene>
<sequence>MTITKKLMILAALSIAALLAVSVIGIRSAQHSESVIDRFSNTVFPSIHLLNSIRSDQQLLAITLFRHTLASDPAAKASLESSLEQQAAALKRNFAAYAPLVGSEAERKLYEAEGVLVDEYVSLLTQFIQRVRAGETPLDLSGPMGARRAALAKLLDEHLELDFNEASAASAEAIESASRGEILSIWVSVLGLALIALLSVTTIRGIRRSVEQIQASVQVIETTQDLSVRIPVLGKDEIGTTSAALNRLLDKISHSFSRMSAQANQLGASSTTMTGSASQVAEAASSQSDAASGMAAAIEEVTVSINHVSDRSMEARNLAHESGQFAEQGIRIIGETVDDINAIARSVAQVAGRIRELEEHGDRISSIVSVIRDVADQTNLLALNAAIEAARAGEQGRGFAVVADEVRKLAERTSGSTSEIASMVASVRHLSTEAVARMREAESMVEKGVSRAGSATEAIERISAGSARSLTMVDEISSAIREQGMASNVIAQNVEQIAQMAEECSAAAQSSAAGATALDQLAKEMRAEIAIYRL</sequence>
<dbReference type="SMART" id="SM00283">
    <property type="entry name" value="MA"/>
    <property type="match status" value="1"/>
</dbReference>
<name>A0A323UW90_9RHOO</name>
<evidence type="ECO:0000256" key="2">
    <source>
        <dbReference type="ARBA" id="ARBA00023224"/>
    </source>
</evidence>
<organism evidence="7 8">
    <name type="scientific">Parazoarcus communis SWub3 = DSM 12120</name>
    <dbReference type="NCBI Taxonomy" id="1121029"/>
    <lineage>
        <taxon>Bacteria</taxon>
        <taxon>Pseudomonadati</taxon>
        <taxon>Pseudomonadota</taxon>
        <taxon>Betaproteobacteria</taxon>
        <taxon>Rhodocyclales</taxon>
        <taxon>Zoogloeaceae</taxon>
        <taxon>Parazoarcus</taxon>
    </lineage>
</organism>
<accession>A0A323UW90</accession>
<dbReference type="AlphaFoldDB" id="A0A323UW90"/>
<dbReference type="InterPro" id="IPR003660">
    <property type="entry name" value="HAMP_dom"/>
</dbReference>
<dbReference type="RefSeq" id="WP_110523915.1">
    <property type="nucleotide sequence ID" value="NZ_QKOE01000004.1"/>
</dbReference>
<evidence type="ECO:0000313" key="7">
    <source>
        <dbReference type="EMBL" id="PZA17272.1"/>
    </source>
</evidence>
<dbReference type="GO" id="GO:0006935">
    <property type="term" value="P:chemotaxis"/>
    <property type="evidence" value="ECO:0007669"/>
    <property type="project" value="UniProtKB-ARBA"/>
</dbReference>
<dbReference type="OrthoDB" id="9179351at2"/>
<evidence type="ECO:0000259" key="6">
    <source>
        <dbReference type="PROSITE" id="PS50885"/>
    </source>
</evidence>
<protein>
    <submittedName>
        <fullName evidence="7">Methyl-accepting chemotaxis protein</fullName>
    </submittedName>
</protein>
<dbReference type="CDD" id="cd06225">
    <property type="entry name" value="HAMP"/>
    <property type="match status" value="1"/>
</dbReference>
<feature type="domain" description="Methyl-accepting transducer" evidence="5">
    <location>
        <begin position="262"/>
        <end position="498"/>
    </location>
</feature>
<dbReference type="PANTHER" id="PTHR32089:SF112">
    <property type="entry name" value="LYSOZYME-LIKE PROTEIN-RELATED"/>
    <property type="match status" value="1"/>
</dbReference>
<dbReference type="CDD" id="cd11386">
    <property type="entry name" value="MCP_signal"/>
    <property type="match status" value="1"/>
</dbReference>
<comment type="similarity">
    <text evidence="3">Belongs to the methyl-accepting chemotaxis (MCP) protein family.</text>
</comment>
<dbReference type="SUPFAM" id="SSF58104">
    <property type="entry name" value="Methyl-accepting chemotaxis protein (MCP) signaling domain"/>
    <property type="match status" value="1"/>
</dbReference>
<dbReference type="Pfam" id="PF12729">
    <property type="entry name" value="4HB_MCP_1"/>
    <property type="match status" value="1"/>
</dbReference>
<comment type="caution">
    <text evidence="7">The sequence shown here is derived from an EMBL/GenBank/DDBJ whole genome shotgun (WGS) entry which is preliminary data.</text>
</comment>